<evidence type="ECO:0008006" key="4">
    <source>
        <dbReference type="Google" id="ProtNLM"/>
    </source>
</evidence>
<gene>
    <name evidence="2" type="ORF">CERSUDRAFT_115542</name>
</gene>
<name>M2RCI2_CERS8</name>
<evidence type="ECO:0000313" key="3">
    <source>
        <dbReference type="Proteomes" id="UP000016930"/>
    </source>
</evidence>
<feature type="chain" id="PRO_5004024455" description="Secreted protein" evidence="1">
    <location>
        <begin position="22"/>
        <end position="187"/>
    </location>
</feature>
<keyword evidence="3" id="KW-1185">Reference proteome</keyword>
<reference evidence="2 3" key="1">
    <citation type="journal article" date="2012" name="Proc. Natl. Acad. Sci. U.S.A.">
        <title>Comparative genomics of Ceriporiopsis subvermispora and Phanerochaete chrysosporium provide insight into selective ligninolysis.</title>
        <authorList>
            <person name="Fernandez-Fueyo E."/>
            <person name="Ruiz-Duenas F.J."/>
            <person name="Ferreira P."/>
            <person name="Floudas D."/>
            <person name="Hibbett D.S."/>
            <person name="Canessa P."/>
            <person name="Larrondo L.F."/>
            <person name="James T.Y."/>
            <person name="Seelenfreund D."/>
            <person name="Lobos S."/>
            <person name="Polanco R."/>
            <person name="Tello M."/>
            <person name="Honda Y."/>
            <person name="Watanabe T."/>
            <person name="Watanabe T."/>
            <person name="Ryu J.S."/>
            <person name="Kubicek C.P."/>
            <person name="Schmoll M."/>
            <person name="Gaskell J."/>
            <person name="Hammel K.E."/>
            <person name="St John F.J."/>
            <person name="Vanden Wymelenberg A."/>
            <person name="Sabat G."/>
            <person name="Splinter BonDurant S."/>
            <person name="Syed K."/>
            <person name="Yadav J.S."/>
            <person name="Doddapaneni H."/>
            <person name="Subramanian V."/>
            <person name="Lavin J.L."/>
            <person name="Oguiza J.A."/>
            <person name="Perez G."/>
            <person name="Pisabarro A.G."/>
            <person name="Ramirez L."/>
            <person name="Santoyo F."/>
            <person name="Master E."/>
            <person name="Coutinho P.M."/>
            <person name="Henrissat B."/>
            <person name="Lombard V."/>
            <person name="Magnuson J.K."/>
            <person name="Kuees U."/>
            <person name="Hori C."/>
            <person name="Igarashi K."/>
            <person name="Samejima M."/>
            <person name="Held B.W."/>
            <person name="Barry K.W."/>
            <person name="LaButti K.M."/>
            <person name="Lapidus A."/>
            <person name="Lindquist E.A."/>
            <person name="Lucas S.M."/>
            <person name="Riley R."/>
            <person name="Salamov A.A."/>
            <person name="Hoffmeister D."/>
            <person name="Schwenk D."/>
            <person name="Hadar Y."/>
            <person name="Yarden O."/>
            <person name="de Vries R.P."/>
            <person name="Wiebenga A."/>
            <person name="Stenlid J."/>
            <person name="Eastwood D."/>
            <person name="Grigoriev I.V."/>
            <person name="Berka R.M."/>
            <person name="Blanchette R.A."/>
            <person name="Kersten P."/>
            <person name="Martinez A.T."/>
            <person name="Vicuna R."/>
            <person name="Cullen D."/>
        </authorList>
    </citation>
    <scope>NUCLEOTIDE SEQUENCE [LARGE SCALE GENOMIC DNA]</scope>
    <source>
        <strain evidence="2 3">B</strain>
    </source>
</reference>
<dbReference type="EMBL" id="KB445798">
    <property type="protein sequence ID" value="EMD36496.1"/>
    <property type="molecule type" value="Genomic_DNA"/>
</dbReference>
<keyword evidence="1" id="KW-0732">Signal</keyword>
<dbReference type="Proteomes" id="UP000016930">
    <property type="component" value="Unassembled WGS sequence"/>
</dbReference>
<dbReference type="AlphaFoldDB" id="M2RCI2"/>
<organism evidence="2 3">
    <name type="scientific">Ceriporiopsis subvermispora (strain B)</name>
    <name type="common">White-rot fungus</name>
    <name type="synonym">Gelatoporia subvermispora</name>
    <dbReference type="NCBI Taxonomy" id="914234"/>
    <lineage>
        <taxon>Eukaryota</taxon>
        <taxon>Fungi</taxon>
        <taxon>Dikarya</taxon>
        <taxon>Basidiomycota</taxon>
        <taxon>Agaricomycotina</taxon>
        <taxon>Agaricomycetes</taxon>
        <taxon>Polyporales</taxon>
        <taxon>Gelatoporiaceae</taxon>
        <taxon>Gelatoporia</taxon>
    </lineage>
</organism>
<proteinExistence type="predicted"/>
<accession>M2RCI2</accession>
<dbReference type="HOGENOM" id="CLU_1447506_0_0_1"/>
<evidence type="ECO:0000256" key="1">
    <source>
        <dbReference type="SAM" id="SignalP"/>
    </source>
</evidence>
<protein>
    <recommendedName>
        <fullName evidence="4">Secreted protein</fullName>
    </recommendedName>
</protein>
<evidence type="ECO:0000313" key="2">
    <source>
        <dbReference type="EMBL" id="EMD36496.1"/>
    </source>
</evidence>
<sequence>MRMTCRIVQLVLPWCFVFREALDDIYFLQCPVGCLSTVWTRIQPARKHSSSMLPHLHSVLAYSRRSITSWHIPSPEQRHACALRITPSHQLMEGSSRSPCCAWVCMVRKSTIISDAVFSCPVRFTWEQEQTKRELKCLCFAVSILWLHTSGNEDYALQFSTHIYEAHRGLHSTAEIADTLLLHLKYY</sequence>
<feature type="signal peptide" evidence="1">
    <location>
        <begin position="1"/>
        <end position="21"/>
    </location>
</feature>